<evidence type="ECO:0000313" key="1">
    <source>
        <dbReference type="EMBL" id="KAI0031186.1"/>
    </source>
</evidence>
<dbReference type="Proteomes" id="UP000814128">
    <property type="component" value="Unassembled WGS sequence"/>
</dbReference>
<protein>
    <submittedName>
        <fullName evidence="1">Pyranose oxidase</fullName>
    </submittedName>
</protein>
<reference evidence="1" key="2">
    <citation type="journal article" date="2022" name="New Phytol.">
        <title>Evolutionary transition to the ectomycorrhizal habit in the genomes of a hyperdiverse lineage of mushroom-forming fungi.</title>
        <authorList>
            <person name="Looney B."/>
            <person name="Miyauchi S."/>
            <person name="Morin E."/>
            <person name="Drula E."/>
            <person name="Courty P.E."/>
            <person name="Kohler A."/>
            <person name="Kuo A."/>
            <person name="LaButti K."/>
            <person name="Pangilinan J."/>
            <person name="Lipzen A."/>
            <person name="Riley R."/>
            <person name="Andreopoulos W."/>
            <person name="He G."/>
            <person name="Johnson J."/>
            <person name="Nolan M."/>
            <person name="Tritt A."/>
            <person name="Barry K.W."/>
            <person name="Grigoriev I.V."/>
            <person name="Nagy L.G."/>
            <person name="Hibbett D."/>
            <person name="Henrissat B."/>
            <person name="Matheny P.B."/>
            <person name="Labbe J."/>
            <person name="Martin F.M."/>
        </authorList>
    </citation>
    <scope>NUCLEOTIDE SEQUENCE</scope>
    <source>
        <strain evidence="1">EC-137</strain>
    </source>
</reference>
<comment type="caution">
    <text evidence="1">The sequence shown here is derived from an EMBL/GenBank/DDBJ whole genome shotgun (WGS) entry which is preliminary data.</text>
</comment>
<gene>
    <name evidence="1" type="ORF">K488DRAFT_52624</name>
</gene>
<proteinExistence type="predicted"/>
<evidence type="ECO:0000313" key="2">
    <source>
        <dbReference type="Proteomes" id="UP000814128"/>
    </source>
</evidence>
<dbReference type="EMBL" id="MU273590">
    <property type="protein sequence ID" value="KAI0031186.1"/>
    <property type="molecule type" value="Genomic_DNA"/>
</dbReference>
<keyword evidence="2" id="KW-1185">Reference proteome</keyword>
<reference evidence="1" key="1">
    <citation type="submission" date="2021-02" db="EMBL/GenBank/DDBJ databases">
        <authorList>
            <consortium name="DOE Joint Genome Institute"/>
            <person name="Ahrendt S."/>
            <person name="Looney B.P."/>
            <person name="Miyauchi S."/>
            <person name="Morin E."/>
            <person name="Drula E."/>
            <person name="Courty P.E."/>
            <person name="Chicoki N."/>
            <person name="Fauchery L."/>
            <person name="Kohler A."/>
            <person name="Kuo A."/>
            <person name="Labutti K."/>
            <person name="Pangilinan J."/>
            <person name="Lipzen A."/>
            <person name="Riley R."/>
            <person name="Andreopoulos W."/>
            <person name="He G."/>
            <person name="Johnson J."/>
            <person name="Barry K.W."/>
            <person name="Grigoriev I.V."/>
            <person name="Nagy L."/>
            <person name="Hibbett D."/>
            <person name="Henrissat B."/>
            <person name="Matheny P.B."/>
            <person name="Labbe J."/>
            <person name="Martin F."/>
        </authorList>
    </citation>
    <scope>NUCLEOTIDE SEQUENCE</scope>
    <source>
        <strain evidence="1">EC-137</strain>
    </source>
</reference>
<name>A0ACB8QHX0_9AGAM</name>
<sequence length="651" mass="72824">MQRENLSDRSKALGLHIHKVHDSAGVDIFDVFIAGSGPIGATYAKLLVDQGFNVCMVEIGDLHDSLHPGSHQKNEIRFQKDVDMFVRVIQGALSTVSVPASTMFNPTIDPSVWSDPELGGQVTISHGRNPHQKAHNNLGAEAVTHCVGGMSTHWTCATPEFLKGVERPQIFPDDEAKDDLEWKNLYHAARTLIGTSDTQFDRSIRHNVVLNALREDAAYKARGVKALPLACHRIGETPYVRWHSAENVFGKYLFRDMPEPKSGRGIFRLVANTRCSRIWRDELEPGHISFVEVQDLIAAMKDGPDKANFIINARIFVVAAGELMPCYNQILAASKLGGLRSQQKDANVLIPNLGKYITEQPYISSSFPFRELEKVDDITSSTHPEWWQEAVGAHQTQYPEDPLPIPIQDPEPQVTIPATKERPWHTQIHRDAFSYGEVGPSVDPRIVVDLRFFGMQDGVKENRVLFEDKVEDMFGMPQPTFEYKPTPKYALQATHMMRDMTQVANTLGGYLPGSSPQFMTPGLALHLGGSVRLGQDEKNESVADYNSLVWKTMNLYVAGNGIIPTPFAANPTLTSMALAIRSAKDISDHLQALKDHKDHGRWRWSTSGSKDLVAGTDILPTPDDWFEWTDPKHPNYPDHENLRNLESIVMY</sequence>
<organism evidence="1 2">
    <name type="scientific">Vararia minispora EC-137</name>
    <dbReference type="NCBI Taxonomy" id="1314806"/>
    <lineage>
        <taxon>Eukaryota</taxon>
        <taxon>Fungi</taxon>
        <taxon>Dikarya</taxon>
        <taxon>Basidiomycota</taxon>
        <taxon>Agaricomycotina</taxon>
        <taxon>Agaricomycetes</taxon>
        <taxon>Russulales</taxon>
        <taxon>Lachnocladiaceae</taxon>
        <taxon>Vararia</taxon>
    </lineage>
</organism>
<accession>A0ACB8QHX0</accession>